<dbReference type="Proteomes" id="UP000712281">
    <property type="component" value="Unassembled WGS sequence"/>
</dbReference>
<reference evidence="1" key="1">
    <citation type="submission" date="2019-12" db="EMBL/GenBank/DDBJ databases">
        <title>Genome sequencing and annotation of Brassica cretica.</title>
        <authorList>
            <person name="Studholme D.J."/>
            <person name="Sarris P.F."/>
        </authorList>
    </citation>
    <scope>NUCLEOTIDE SEQUENCE</scope>
    <source>
        <strain evidence="1">PFS-001/15</strain>
        <tissue evidence="1">Leaf</tissue>
    </source>
</reference>
<proteinExistence type="predicted"/>
<evidence type="ECO:0008006" key="3">
    <source>
        <dbReference type="Google" id="ProtNLM"/>
    </source>
</evidence>
<dbReference type="PANTHER" id="PTHR33620">
    <property type="entry name" value="UREASE ACCESSORY PROTEIN F"/>
    <property type="match status" value="1"/>
</dbReference>
<gene>
    <name evidence="1" type="ORF">F2Q68_00035414</name>
</gene>
<accession>A0A8S9H4S5</accession>
<dbReference type="InterPro" id="IPR038277">
    <property type="entry name" value="UreF_sf"/>
</dbReference>
<comment type="caution">
    <text evidence="1">The sequence shown here is derived from an EMBL/GenBank/DDBJ whole genome shotgun (WGS) entry which is preliminary data.</text>
</comment>
<organism evidence="1 2">
    <name type="scientific">Brassica cretica</name>
    <name type="common">Mustard</name>
    <dbReference type="NCBI Taxonomy" id="69181"/>
    <lineage>
        <taxon>Eukaryota</taxon>
        <taxon>Viridiplantae</taxon>
        <taxon>Streptophyta</taxon>
        <taxon>Embryophyta</taxon>
        <taxon>Tracheophyta</taxon>
        <taxon>Spermatophyta</taxon>
        <taxon>Magnoliopsida</taxon>
        <taxon>eudicotyledons</taxon>
        <taxon>Gunneridae</taxon>
        <taxon>Pentapetalae</taxon>
        <taxon>rosids</taxon>
        <taxon>malvids</taxon>
        <taxon>Brassicales</taxon>
        <taxon>Brassicaceae</taxon>
        <taxon>Brassiceae</taxon>
        <taxon>Brassica</taxon>
    </lineage>
</organism>
<dbReference type="AlphaFoldDB" id="A0A8S9H4S5"/>
<evidence type="ECO:0000313" key="2">
    <source>
        <dbReference type="Proteomes" id="UP000712281"/>
    </source>
</evidence>
<dbReference type="EMBL" id="QGKW02001988">
    <property type="protein sequence ID" value="KAF2551854.1"/>
    <property type="molecule type" value="Genomic_DNA"/>
</dbReference>
<protein>
    <recommendedName>
        <fullName evidence="3">Urease accessory protein UreF</fullName>
    </recommendedName>
</protein>
<evidence type="ECO:0000313" key="1">
    <source>
        <dbReference type="EMBL" id="KAF2551854.1"/>
    </source>
</evidence>
<dbReference type="Gene3D" id="1.10.4190.10">
    <property type="entry name" value="Urease accessory protein UreF"/>
    <property type="match status" value="1"/>
</dbReference>
<name>A0A8S9H4S5_BRACR</name>
<dbReference type="PANTHER" id="PTHR33620:SF1">
    <property type="entry name" value="UREASE ACCESSORY PROTEIN F"/>
    <property type="match status" value="1"/>
</dbReference>
<sequence length="159" mass="17470">MAKPIGEDSISESVASRSSSCSQWSQWQLLDSILPTGGFAHSFGLEAAVQTRSSAFFIMNGHDPPSHAFIKTLSYTSRGSPGVPGRPRNYPHFIGEMVVTFLTIAFFRFRNATVLIDMESLSLSFTFSAFTFIRCEHNDVVDALAKAALLACSSILYLY</sequence>